<keyword evidence="4" id="KW-0238">DNA-binding</keyword>
<dbReference type="InterPro" id="IPR010994">
    <property type="entry name" value="RuvA_2-like"/>
</dbReference>
<feature type="non-terminal residue" evidence="9">
    <location>
        <position position="782"/>
    </location>
</feature>
<dbReference type="GO" id="GO:0070914">
    <property type="term" value="P:UV-damage excision repair"/>
    <property type="evidence" value="ECO:0007669"/>
    <property type="project" value="TreeGrafter"/>
</dbReference>
<dbReference type="PANTHER" id="PTHR12749:SF0">
    <property type="entry name" value="DNA EXCISION REPAIR PROTEIN ERCC-1"/>
    <property type="match status" value="1"/>
</dbReference>
<accession>A0A6A6TMQ0</accession>
<dbReference type="GO" id="GO:0070522">
    <property type="term" value="C:ERCC4-ERCC1 complex"/>
    <property type="evidence" value="ECO:0007669"/>
    <property type="project" value="TreeGrafter"/>
</dbReference>
<dbReference type="SUPFAM" id="SSF52980">
    <property type="entry name" value="Restriction endonuclease-like"/>
    <property type="match status" value="1"/>
</dbReference>
<evidence type="ECO:0000256" key="4">
    <source>
        <dbReference type="ARBA" id="ARBA00023125"/>
    </source>
</evidence>
<dbReference type="Gene3D" id="1.10.150.20">
    <property type="entry name" value="5' to 3' exonuclease, C-terminal subdomain"/>
    <property type="match status" value="1"/>
</dbReference>
<proteinExistence type="inferred from homology"/>
<feature type="non-terminal residue" evidence="9">
    <location>
        <position position="1"/>
    </location>
</feature>
<evidence type="ECO:0000256" key="5">
    <source>
        <dbReference type="ARBA" id="ARBA00023204"/>
    </source>
</evidence>
<reference evidence="9" key="1">
    <citation type="journal article" date="2020" name="Stud. Mycol.">
        <title>101 Dothideomycetes genomes: a test case for predicting lifestyles and emergence of pathogens.</title>
        <authorList>
            <person name="Haridas S."/>
            <person name="Albert R."/>
            <person name="Binder M."/>
            <person name="Bloem J."/>
            <person name="Labutti K."/>
            <person name="Salamov A."/>
            <person name="Andreopoulos B."/>
            <person name="Baker S."/>
            <person name="Barry K."/>
            <person name="Bills G."/>
            <person name="Bluhm B."/>
            <person name="Cannon C."/>
            <person name="Castanera R."/>
            <person name="Culley D."/>
            <person name="Daum C."/>
            <person name="Ezra D."/>
            <person name="Gonzalez J."/>
            <person name="Henrissat B."/>
            <person name="Kuo A."/>
            <person name="Liang C."/>
            <person name="Lipzen A."/>
            <person name="Lutzoni F."/>
            <person name="Magnuson J."/>
            <person name="Mondo S."/>
            <person name="Nolan M."/>
            <person name="Ohm R."/>
            <person name="Pangilinan J."/>
            <person name="Park H.-J."/>
            <person name="Ramirez L."/>
            <person name="Alfaro M."/>
            <person name="Sun H."/>
            <person name="Tritt A."/>
            <person name="Yoshinaga Y."/>
            <person name="Zwiers L.-H."/>
            <person name="Turgeon B."/>
            <person name="Goodwin S."/>
            <person name="Spatafora J."/>
            <person name="Crous P."/>
            <person name="Grigoriev I."/>
        </authorList>
    </citation>
    <scope>NUCLEOTIDE SEQUENCE</scope>
    <source>
        <strain evidence="9">CBS 122681</strain>
    </source>
</reference>
<dbReference type="EMBL" id="MU004294">
    <property type="protein sequence ID" value="KAF2661345.1"/>
    <property type="molecule type" value="Genomic_DNA"/>
</dbReference>
<feature type="compositionally biased region" description="Basic and acidic residues" evidence="7">
    <location>
        <begin position="342"/>
        <end position="352"/>
    </location>
</feature>
<evidence type="ECO:0000313" key="9">
    <source>
        <dbReference type="EMBL" id="KAF2661345.1"/>
    </source>
</evidence>
<evidence type="ECO:0000256" key="2">
    <source>
        <dbReference type="ARBA" id="ARBA00008283"/>
    </source>
</evidence>
<keyword evidence="5" id="KW-0234">DNA repair</keyword>
<dbReference type="GO" id="GO:0000110">
    <property type="term" value="C:nucleotide-excision repair factor 1 complex"/>
    <property type="evidence" value="ECO:0007669"/>
    <property type="project" value="TreeGrafter"/>
</dbReference>
<dbReference type="GO" id="GO:0006312">
    <property type="term" value="P:mitotic recombination"/>
    <property type="evidence" value="ECO:0007669"/>
    <property type="project" value="TreeGrafter"/>
</dbReference>
<keyword evidence="10" id="KW-1185">Reference proteome</keyword>
<evidence type="ECO:0000259" key="8">
    <source>
        <dbReference type="Pfam" id="PF03834"/>
    </source>
</evidence>
<name>A0A6A6TMQ0_9PLEO</name>
<evidence type="ECO:0000256" key="1">
    <source>
        <dbReference type="ARBA" id="ARBA00004123"/>
    </source>
</evidence>
<evidence type="ECO:0000256" key="7">
    <source>
        <dbReference type="SAM" id="MobiDB-lite"/>
    </source>
</evidence>
<feature type="domain" description="ERCC1-like central" evidence="8">
    <location>
        <begin position="37"/>
        <end position="150"/>
    </location>
</feature>
<feature type="region of interest" description="Disordered" evidence="7">
    <location>
        <begin position="1"/>
        <end position="42"/>
    </location>
</feature>
<gene>
    <name evidence="9" type="ORF">K491DRAFT_572617</name>
</gene>
<organism evidence="9 10">
    <name type="scientific">Lophiostoma macrostomum CBS 122681</name>
    <dbReference type="NCBI Taxonomy" id="1314788"/>
    <lineage>
        <taxon>Eukaryota</taxon>
        <taxon>Fungi</taxon>
        <taxon>Dikarya</taxon>
        <taxon>Ascomycota</taxon>
        <taxon>Pezizomycotina</taxon>
        <taxon>Dothideomycetes</taxon>
        <taxon>Pleosporomycetidae</taxon>
        <taxon>Pleosporales</taxon>
        <taxon>Lophiostomataceae</taxon>
        <taxon>Lophiostoma</taxon>
    </lineage>
</organism>
<keyword evidence="6" id="KW-0539">Nucleus</keyword>
<evidence type="ECO:0000256" key="6">
    <source>
        <dbReference type="ARBA" id="ARBA00023242"/>
    </source>
</evidence>
<protein>
    <recommendedName>
        <fullName evidence="8">ERCC1-like central domain-containing protein</fullName>
    </recommendedName>
</protein>
<dbReference type="AlphaFoldDB" id="A0A6A6TMQ0"/>
<dbReference type="Gene3D" id="3.40.50.10130">
    <property type="match status" value="1"/>
</dbReference>
<dbReference type="Proteomes" id="UP000799324">
    <property type="component" value="Unassembled WGS sequence"/>
</dbReference>
<dbReference type="FunFam" id="3.40.50.10130:FF:000001">
    <property type="entry name" value="DNA excision repair protein ERCC-1"/>
    <property type="match status" value="1"/>
</dbReference>
<dbReference type="CDD" id="cd22325">
    <property type="entry name" value="ERCC1_C-like"/>
    <property type="match status" value="1"/>
</dbReference>
<sequence>AASAAPVQTAADTPVNGPSKVQQPKPQALPSRAGPSSILVSPRQKGNPILNGVRAVAWEYSDIPADYVLGATTCALFLSLKYHRLHPEYIYNRIRDLRGQYNLRILLTMVDIENHEESLRELSKTSLINNVTIMLCWSAQEAGRYLELFKNFENAAPTSIRAQQSSSYSDKLVEFITVPRSINKTDALGLVSNFGSIRTAVNAGPEEVGLIAGWGEKKVQRWCNAVREPFRIKKAARRGVNREDTRATMSRDTSRAEADDQIVAESVTRLPVGSAIPVDTEMPPPEPSAVPDADRRPAHRLAEDTPLPEPGMDEEEASREAEQGPLRKKHRSEFAQRPSADSAKKAETGKEDMSEGIVAALSKLRQHFVTLHNNIAVRTICRQFGENAFPPLFRRVVACARYKALSYLRNVSLHPRYAKYVEEIVYDGSVYRPLLAHRAEHYHSIADRILPRQPLWDRHQNFKRYQALYQDQEEMMDDGVLLAELARALSWMPRVTTITYSPGPHFFPSENKLMKNILPRGTNVGQNYPGNHIDSHYEYSSYGPHHLHGFHHLIGAIYEAQYSDVHEFRVIPAESRRPMSGTEFSLDHFDFVNPIYVEAGKYFFGRLRKMDMCLDLFFSHASSPLSQLCNVKVFLEAAQELEDLAFTVPHWRPSASWMYPRFLTTDRSLFSYLGLEAQWPNLRSLHLGGIYVLEEEVLSLITRHMATLRKLSFTYCSLQSGTWANIVDEVLLHTSILPCILDRVNETVVASGPISHIDFDEMRTWQYVGEVKLVSNGGRYFV</sequence>
<evidence type="ECO:0000256" key="3">
    <source>
        <dbReference type="ARBA" id="ARBA00022763"/>
    </source>
</evidence>
<dbReference type="InterPro" id="IPR047260">
    <property type="entry name" value="ERCC1-like_central_dom"/>
</dbReference>
<dbReference type="PANTHER" id="PTHR12749">
    <property type="entry name" value="EXCISION REPAIR CROSS-COMPLEMENTING 1 ERCC1"/>
    <property type="match status" value="1"/>
</dbReference>
<dbReference type="SUPFAM" id="SSF47781">
    <property type="entry name" value="RuvA domain 2-like"/>
    <property type="match status" value="1"/>
</dbReference>
<feature type="region of interest" description="Disordered" evidence="7">
    <location>
        <begin position="236"/>
        <end position="352"/>
    </location>
</feature>
<feature type="compositionally biased region" description="Basic and acidic residues" evidence="7">
    <location>
        <begin position="292"/>
        <end position="303"/>
    </location>
</feature>
<dbReference type="OrthoDB" id="10262814at2759"/>
<dbReference type="GO" id="GO:0006302">
    <property type="term" value="P:double-strand break repair"/>
    <property type="evidence" value="ECO:0007669"/>
    <property type="project" value="UniProtKB-ARBA"/>
</dbReference>
<keyword evidence="3" id="KW-0227">DNA damage</keyword>
<dbReference type="Pfam" id="PF03834">
    <property type="entry name" value="Rad10"/>
    <property type="match status" value="1"/>
</dbReference>
<comment type="similarity">
    <text evidence="2">Belongs to the ERCC1/RAD10/SWI10 family.</text>
</comment>
<dbReference type="GO" id="GO:0003697">
    <property type="term" value="F:single-stranded DNA binding"/>
    <property type="evidence" value="ECO:0007669"/>
    <property type="project" value="TreeGrafter"/>
</dbReference>
<dbReference type="InterPro" id="IPR004579">
    <property type="entry name" value="ERCC1/RAD10/SWI10"/>
</dbReference>
<dbReference type="NCBIfam" id="TIGR00597">
    <property type="entry name" value="rad10"/>
    <property type="match status" value="1"/>
</dbReference>
<dbReference type="InterPro" id="IPR011335">
    <property type="entry name" value="Restrct_endonuc-II-like"/>
</dbReference>
<evidence type="ECO:0000313" key="10">
    <source>
        <dbReference type="Proteomes" id="UP000799324"/>
    </source>
</evidence>
<comment type="subcellular location">
    <subcellularLocation>
        <location evidence="1">Nucleus</location>
    </subcellularLocation>
</comment>
<dbReference type="GO" id="GO:0003684">
    <property type="term" value="F:damaged DNA binding"/>
    <property type="evidence" value="ECO:0007669"/>
    <property type="project" value="InterPro"/>
</dbReference>